<comment type="caution">
    <text evidence="10">The sequence shown here is derived from an EMBL/GenBank/DDBJ whole genome shotgun (WGS) entry which is preliminary data.</text>
</comment>
<accession>A0ABW1BAV2</accession>
<evidence type="ECO:0000313" key="10">
    <source>
        <dbReference type="EMBL" id="MFC5810137.1"/>
    </source>
</evidence>
<dbReference type="Pfam" id="PF12704">
    <property type="entry name" value="MacB_PCD"/>
    <property type="match status" value="2"/>
</dbReference>
<dbReference type="PANTHER" id="PTHR30572:SF4">
    <property type="entry name" value="ABC TRANSPORTER PERMEASE YTRF"/>
    <property type="match status" value="1"/>
</dbReference>
<keyword evidence="11" id="KW-1185">Reference proteome</keyword>
<feature type="domain" description="ABC3 transporter permease C-terminal" evidence="8">
    <location>
        <begin position="720"/>
        <end position="835"/>
    </location>
</feature>
<evidence type="ECO:0000256" key="4">
    <source>
        <dbReference type="ARBA" id="ARBA00022989"/>
    </source>
</evidence>
<feature type="transmembrane region" description="Helical" evidence="7">
    <location>
        <begin position="261"/>
        <end position="288"/>
    </location>
</feature>
<feature type="transmembrane region" description="Helical" evidence="7">
    <location>
        <begin position="808"/>
        <end position="826"/>
    </location>
</feature>
<feature type="transmembrane region" description="Helical" evidence="7">
    <location>
        <begin position="769"/>
        <end position="788"/>
    </location>
</feature>
<evidence type="ECO:0000256" key="7">
    <source>
        <dbReference type="SAM" id="Phobius"/>
    </source>
</evidence>
<organism evidence="10 11">
    <name type="scientific">Streptomyces heilongjiangensis</name>
    <dbReference type="NCBI Taxonomy" id="945052"/>
    <lineage>
        <taxon>Bacteria</taxon>
        <taxon>Bacillati</taxon>
        <taxon>Actinomycetota</taxon>
        <taxon>Actinomycetes</taxon>
        <taxon>Kitasatosporales</taxon>
        <taxon>Streptomycetaceae</taxon>
        <taxon>Streptomyces</taxon>
    </lineage>
</organism>
<comment type="subcellular location">
    <subcellularLocation>
        <location evidence="1">Cell membrane</location>
        <topology evidence="1">Multi-pass membrane protein</topology>
    </subcellularLocation>
</comment>
<evidence type="ECO:0000256" key="1">
    <source>
        <dbReference type="ARBA" id="ARBA00004651"/>
    </source>
</evidence>
<dbReference type="InterPro" id="IPR050250">
    <property type="entry name" value="Macrolide_Exporter_MacB"/>
</dbReference>
<dbReference type="Proteomes" id="UP001596112">
    <property type="component" value="Unassembled WGS sequence"/>
</dbReference>
<feature type="transmembrane region" description="Helical" evidence="7">
    <location>
        <begin position="716"/>
        <end position="741"/>
    </location>
</feature>
<dbReference type="InterPro" id="IPR003838">
    <property type="entry name" value="ABC3_permease_C"/>
</dbReference>
<dbReference type="PANTHER" id="PTHR30572">
    <property type="entry name" value="MEMBRANE COMPONENT OF TRANSPORTER-RELATED"/>
    <property type="match status" value="1"/>
</dbReference>
<dbReference type="Pfam" id="PF02687">
    <property type="entry name" value="FtsX"/>
    <property type="match status" value="2"/>
</dbReference>
<keyword evidence="5 7" id="KW-0472">Membrane</keyword>
<feature type="transmembrane region" description="Helical" evidence="7">
    <location>
        <begin position="352"/>
        <end position="372"/>
    </location>
</feature>
<feature type="transmembrane region" description="Helical" evidence="7">
    <location>
        <begin position="426"/>
        <end position="453"/>
    </location>
</feature>
<evidence type="ECO:0000259" key="9">
    <source>
        <dbReference type="Pfam" id="PF12704"/>
    </source>
</evidence>
<name>A0ABW1BAV2_9ACTN</name>
<evidence type="ECO:0000256" key="6">
    <source>
        <dbReference type="ARBA" id="ARBA00038076"/>
    </source>
</evidence>
<evidence type="ECO:0000313" key="11">
    <source>
        <dbReference type="Proteomes" id="UP001596112"/>
    </source>
</evidence>
<protein>
    <submittedName>
        <fullName evidence="10">ABC transporter permease</fullName>
    </submittedName>
</protein>
<sequence>MTMLKTSLRNLLAHKGRMLLSVIAVLISVSFVSGTLFYSDTANSDARSASRTGLPDVAVALASKDGGSQPLTVSSEDVQRLKEVTDAARAVGRVTTESVSFITASHQVLNASGRPVTATTWDSVSRNAPVVSKGRAPRDASDAVLDTETAAAGDVEIGDTLRVVGPFGTSVVEITGFTGVDEGQTPPSAVYLQPRTAQRTLLGDTGRYTHIALTAAPGTTPEQLAQRVKEFAERPYETKTVNEAAEERRETLAGGVAVMKYVLLGFAGLSLLVGAFLIVNTFSMLVAQRTREVGLLRAVGASRRQIGRAVLFEAVFLGATGSLMGVAVGLGLAVILLEATGTESAVVVRPGTLLLSLGVGIIVTAGSAYLPARRASRVSPMAALRDHGISEGDAHGRGRAWIGGLLTAAGAASLVGAGLAERSEPGAILLALGVVVTLIGFIIWTPVLARLLIRLVSLAVLRPFGAVGRLAERNALRDPRRTGATAAALLIGLSLVTGLSVTGSSMVASVEEQLDNSTGTDFVIEPPTGQLINAEAERAVKSVDGLKTVTDRKRLTVTLVTPGGKKTRSSLIAADTSYLRDLHVATVAGRMTDAYGVGGMSVDENFAKKHGLDVGSALQVGLAEGVTTQLTVKAVTVESPFDRGAMYTGLPNLLNSVPAGQVPANDAMYATAEDGQAARAYSGLKKELAAYPHIRVRDISDYKKSMQDQVSEVLTMVYGLLALAIVVAALGVVNTLALSVAERSREVGLLRAVGMSRVQIRRMIRLESVVVSVFGALIGVGLGLAWGVTSHELLALSGFELLDVSWETIATVMTGSVLVGLLAALVPGRRASGMDILTAIKKD</sequence>
<evidence type="ECO:0000256" key="3">
    <source>
        <dbReference type="ARBA" id="ARBA00022692"/>
    </source>
</evidence>
<dbReference type="InterPro" id="IPR025857">
    <property type="entry name" value="MacB_PCD"/>
</dbReference>
<feature type="transmembrane region" description="Helical" evidence="7">
    <location>
        <begin position="309"/>
        <end position="337"/>
    </location>
</feature>
<evidence type="ECO:0000256" key="5">
    <source>
        <dbReference type="ARBA" id="ARBA00023136"/>
    </source>
</evidence>
<evidence type="ECO:0000256" key="2">
    <source>
        <dbReference type="ARBA" id="ARBA00022475"/>
    </source>
</evidence>
<keyword evidence="2" id="KW-1003">Cell membrane</keyword>
<dbReference type="EMBL" id="JBHSNZ010000015">
    <property type="protein sequence ID" value="MFC5810137.1"/>
    <property type="molecule type" value="Genomic_DNA"/>
</dbReference>
<feature type="domain" description="ABC3 transporter permease C-terminal" evidence="8">
    <location>
        <begin position="266"/>
        <end position="380"/>
    </location>
</feature>
<dbReference type="RefSeq" id="WP_159775271.1">
    <property type="nucleotide sequence ID" value="NZ_JAQOSL010000048.1"/>
</dbReference>
<comment type="similarity">
    <text evidence="6">Belongs to the ABC-4 integral membrane protein family.</text>
</comment>
<feature type="domain" description="MacB-like periplasmic core" evidence="9">
    <location>
        <begin position="482"/>
        <end position="677"/>
    </location>
</feature>
<reference evidence="11" key="1">
    <citation type="journal article" date="2019" name="Int. J. Syst. Evol. Microbiol.">
        <title>The Global Catalogue of Microorganisms (GCM) 10K type strain sequencing project: providing services to taxonomists for standard genome sequencing and annotation.</title>
        <authorList>
            <consortium name="The Broad Institute Genomics Platform"/>
            <consortium name="The Broad Institute Genome Sequencing Center for Infectious Disease"/>
            <person name="Wu L."/>
            <person name="Ma J."/>
        </authorList>
    </citation>
    <scope>NUCLEOTIDE SEQUENCE [LARGE SCALE GENOMIC DNA]</scope>
    <source>
        <strain evidence="11">JCM 9918</strain>
    </source>
</reference>
<gene>
    <name evidence="10" type="ORF">ACFQGO_21975</name>
</gene>
<keyword evidence="3 7" id="KW-0812">Transmembrane</keyword>
<proteinExistence type="inferred from homology"/>
<feature type="domain" description="MacB-like periplasmic core" evidence="9">
    <location>
        <begin position="19"/>
        <end position="230"/>
    </location>
</feature>
<keyword evidence="4 7" id="KW-1133">Transmembrane helix</keyword>
<evidence type="ECO:0000259" key="8">
    <source>
        <dbReference type="Pfam" id="PF02687"/>
    </source>
</evidence>
<feature type="transmembrane region" description="Helical" evidence="7">
    <location>
        <begin position="400"/>
        <end position="420"/>
    </location>
</feature>